<dbReference type="EMBL" id="CP069115">
    <property type="protein sequence ID" value="QSS65041.1"/>
    <property type="molecule type" value="Genomic_DNA"/>
</dbReference>
<dbReference type="AlphaFoldDB" id="A0A8A1MGE2"/>
<reference evidence="1" key="1">
    <citation type="submission" date="2021-01" db="EMBL/GenBank/DDBJ databases">
        <title>Chromosome-level genome assembly of a human fungal pathogen reveals clustering of transcriptionally co-regulated genes.</title>
        <authorList>
            <person name="Voorhies M."/>
            <person name="Cohen S."/>
            <person name="Shea T.P."/>
            <person name="Petrus S."/>
            <person name="Munoz J.F."/>
            <person name="Poplawski S."/>
            <person name="Goldman W.E."/>
            <person name="Michael T."/>
            <person name="Cuomo C.A."/>
            <person name="Sil A."/>
            <person name="Beyhan S."/>
        </authorList>
    </citation>
    <scope>NUCLEOTIDE SEQUENCE</scope>
    <source>
        <strain evidence="1">WU24</strain>
    </source>
</reference>
<name>A0A8A1MGE2_AJECA</name>
<evidence type="ECO:0000313" key="1">
    <source>
        <dbReference type="EMBL" id="QSS65041.1"/>
    </source>
</evidence>
<protein>
    <submittedName>
        <fullName evidence="1">Uncharacterized protein</fullName>
    </submittedName>
</protein>
<evidence type="ECO:0000313" key="2">
    <source>
        <dbReference type="Proteomes" id="UP000663671"/>
    </source>
</evidence>
<dbReference type="OrthoDB" id="3520662at2759"/>
<dbReference type="Proteomes" id="UP000663671">
    <property type="component" value="Chromosome 3"/>
</dbReference>
<organism evidence="1 2">
    <name type="scientific">Ajellomyces capsulatus</name>
    <name type="common">Darling's disease fungus</name>
    <name type="synonym">Histoplasma capsulatum</name>
    <dbReference type="NCBI Taxonomy" id="5037"/>
    <lineage>
        <taxon>Eukaryota</taxon>
        <taxon>Fungi</taxon>
        <taxon>Dikarya</taxon>
        <taxon>Ascomycota</taxon>
        <taxon>Pezizomycotina</taxon>
        <taxon>Eurotiomycetes</taxon>
        <taxon>Eurotiomycetidae</taxon>
        <taxon>Onygenales</taxon>
        <taxon>Ajellomycetaceae</taxon>
        <taxon>Histoplasma</taxon>
    </lineage>
</organism>
<gene>
    <name evidence="1" type="ORF">I7I51_05882</name>
</gene>
<accession>A0A8A1MGE2</accession>
<sequence>MSTAMLQTLVLNGEEIIQDAWNLDGSKIAFPNLLDVVSRLQTQLEVQTVLLSTASLLREHPSNKPLPNQQATRVKHFIRFLFESSTRGKDRQMRLRNLDCTSLKLCGLSYTVREVIELPSRVFDFLVENIGDFVDRQQLSLLLCRDDINKAVLSDVDPDDDELFKSFVACSSPSFHISSDLNLIREKHILGYGLQHAGIKKVLHPPSNLSKHTLR</sequence>
<proteinExistence type="predicted"/>
<dbReference type="VEuPathDB" id="FungiDB:I7I51_05882"/>